<protein>
    <submittedName>
        <fullName evidence="2">Uncharacterized protein</fullName>
    </submittedName>
</protein>
<dbReference type="OMA" id="FRFHECC"/>
<organism evidence="2 3">
    <name type="scientific">Eremothecium cymbalariae (strain CBS 270.75 / DBVPG 7215 / KCTC 17166 / NRRL Y-17582)</name>
    <name type="common">Yeast</name>
    <dbReference type="NCBI Taxonomy" id="931890"/>
    <lineage>
        <taxon>Eukaryota</taxon>
        <taxon>Fungi</taxon>
        <taxon>Dikarya</taxon>
        <taxon>Ascomycota</taxon>
        <taxon>Saccharomycotina</taxon>
        <taxon>Saccharomycetes</taxon>
        <taxon>Saccharomycetales</taxon>
        <taxon>Saccharomycetaceae</taxon>
        <taxon>Eremothecium</taxon>
    </lineage>
</organism>
<dbReference type="KEGG" id="erc:Ecym_3119"/>
<dbReference type="AlphaFoldDB" id="G8JR55"/>
<evidence type="ECO:0000313" key="3">
    <source>
        <dbReference type="Proteomes" id="UP000006790"/>
    </source>
</evidence>
<dbReference type="HOGENOM" id="CLU_731639_0_0_1"/>
<proteinExistence type="predicted"/>
<dbReference type="RefSeq" id="XP_003645441.1">
    <property type="nucleotide sequence ID" value="XM_003645393.1"/>
</dbReference>
<reference evidence="3" key="1">
    <citation type="journal article" date="2012" name="G3 (Bethesda)">
        <title>Pichia sorbitophila, an interspecies yeast hybrid reveals early steps of genome resolution following polyploidization.</title>
        <authorList>
            <person name="Leh Louis V."/>
            <person name="Despons L."/>
            <person name="Friedrich A."/>
            <person name="Martin T."/>
            <person name="Durrens P."/>
            <person name="Casaregola S."/>
            <person name="Neuveglise C."/>
            <person name="Fairhead C."/>
            <person name="Marck C."/>
            <person name="Cruz J.A."/>
            <person name="Straub M.L."/>
            <person name="Kugler V."/>
            <person name="Sacerdot C."/>
            <person name="Uzunov Z."/>
            <person name="Thierry A."/>
            <person name="Weiss S."/>
            <person name="Bleykasten C."/>
            <person name="De Montigny J."/>
            <person name="Jacques N."/>
            <person name="Jung P."/>
            <person name="Lemaire M."/>
            <person name="Mallet S."/>
            <person name="Morel G."/>
            <person name="Richard G.F."/>
            <person name="Sarkar A."/>
            <person name="Savel G."/>
            <person name="Schacherer J."/>
            <person name="Seret M.L."/>
            <person name="Talla E."/>
            <person name="Samson G."/>
            <person name="Jubin C."/>
            <person name="Poulain J."/>
            <person name="Vacherie B."/>
            <person name="Barbe V."/>
            <person name="Pelletier E."/>
            <person name="Sherman D.J."/>
            <person name="Westhof E."/>
            <person name="Weissenbach J."/>
            <person name="Baret P.V."/>
            <person name="Wincker P."/>
            <person name="Gaillardin C."/>
            <person name="Dujon B."/>
            <person name="Souciet J.L."/>
        </authorList>
    </citation>
    <scope>NUCLEOTIDE SEQUENCE [LARGE SCALE GENOMIC DNA]</scope>
    <source>
        <strain evidence="3">CBS 270.75 / DBVPG 7215 / KCTC 17166 / NRRL Y-17582</strain>
    </source>
</reference>
<evidence type="ECO:0000313" key="2">
    <source>
        <dbReference type="EMBL" id="AET38624.1"/>
    </source>
</evidence>
<dbReference type="EMBL" id="CP002499">
    <property type="protein sequence ID" value="AET38624.1"/>
    <property type="molecule type" value="Genomic_DNA"/>
</dbReference>
<dbReference type="OrthoDB" id="10255522at2759"/>
<accession>G8JR55</accession>
<gene>
    <name evidence="2" type="ordered locus">Ecym_3119</name>
</gene>
<evidence type="ECO:0000256" key="1">
    <source>
        <dbReference type="SAM" id="Coils"/>
    </source>
</evidence>
<dbReference type="GeneID" id="11468686"/>
<name>G8JR55_ERECY</name>
<keyword evidence="3" id="KW-1185">Reference proteome</keyword>
<dbReference type="Gene3D" id="1.10.287.1490">
    <property type="match status" value="1"/>
</dbReference>
<sequence>MSSNNVHASEDGPCLLDLTFMKNKSVSEDPSFVEIAVNGILDQDTVVAQRKIKFNDCPMGPKLTKNEVPAIPKKSILVNRENTTDTPTEQEIPNEEVLLLLRRCFNFCNLDTDGIEKRSIEENLESISYGIISTFRFHECCYKYAHELETTSKVKAECPIVPLVEGKSPADAELQHEAVVWKIEAEALGIKNNVLMVENGKLINELTSLRQTIRNLRDEKENLKAQVYEKDIQLFKLKDKIKDNNIETQTKIKQLQDTTGRLEKVITQRTSTISNLKQDRHTLRKQLAKSTENNINLKGANNRLKQHVDNLLYLFNDCENPASENNPSQLPQQFEHLKLTSDIESDHIATTKKIRPLSSNHCRSTRNRHISSKVPGYI</sequence>
<dbReference type="Proteomes" id="UP000006790">
    <property type="component" value="Chromosome 3"/>
</dbReference>
<keyword evidence="1" id="KW-0175">Coiled coil</keyword>
<dbReference type="InParanoid" id="G8JR55"/>
<feature type="coiled-coil region" evidence="1">
    <location>
        <begin position="199"/>
        <end position="293"/>
    </location>
</feature>